<dbReference type="EMBL" id="PJZK01000027">
    <property type="protein sequence ID" value="PLR44329.1"/>
    <property type="molecule type" value="Genomic_DNA"/>
</dbReference>
<accession>A0A2N5EI48</accession>
<dbReference type="InterPro" id="IPR056100">
    <property type="entry name" value="DUF7683"/>
</dbReference>
<proteinExistence type="predicted"/>
<dbReference type="Pfam" id="PF24731">
    <property type="entry name" value="DUF7683"/>
    <property type="match status" value="1"/>
</dbReference>
<gene>
    <name evidence="2" type="ORF">CYR34_19110</name>
</gene>
<dbReference type="Proteomes" id="UP000234626">
    <property type="component" value="Unassembled WGS sequence"/>
</dbReference>
<evidence type="ECO:0000313" key="2">
    <source>
        <dbReference type="EMBL" id="PLR44329.1"/>
    </source>
</evidence>
<evidence type="ECO:0000313" key="3">
    <source>
        <dbReference type="Proteomes" id="UP000234626"/>
    </source>
</evidence>
<keyword evidence="3" id="KW-1185">Reference proteome</keyword>
<evidence type="ECO:0000259" key="1">
    <source>
        <dbReference type="Pfam" id="PF24731"/>
    </source>
</evidence>
<dbReference type="OrthoDB" id="6557055at2"/>
<comment type="caution">
    <text evidence="2">The sequence shown here is derived from an EMBL/GenBank/DDBJ whole genome shotgun (WGS) entry which is preliminary data.</text>
</comment>
<organism evidence="2 3">
    <name type="scientific">Chimaeribacter arupi</name>
    <dbReference type="NCBI Taxonomy" id="2060066"/>
    <lineage>
        <taxon>Bacteria</taxon>
        <taxon>Pseudomonadati</taxon>
        <taxon>Pseudomonadota</taxon>
        <taxon>Gammaproteobacteria</taxon>
        <taxon>Enterobacterales</taxon>
        <taxon>Yersiniaceae</taxon>
        <taxon>Chimaeribacter</taxon>
    </lineage>
</organism>
<protein>
    <recommendedName>
        <fullName evidence="1">DUF7683 domain-containing protein</fullName>
    </recommendedName>
</protein>
<feature type="domain" description="DUF7683" evidence="1">
    <location>
        <begin position="4"/>
        <end position="79"/>
    </location>
</feature>
<dbReference type="AlphaFoldDB" id="A0A2N5EI48"/>
<name>A0A2N5EI48_9GAMM</name>
<reference evidence="2 3" key="1">
    <citation type="submission" date="2017-12" db="EMBL/GenBank/DDBJ databases">
        <title>Characterization of six clinical isolates of Enterochimera gen. nov., a novel genus of the Yersiniaciae family and the three species Enterochimera arupensis sp. nov., Enterochimera coloradensis sp. nov, and Enterochimera californica sp. nov.</title>
        <authorList>
            <person name="Rossi A."/>
            <person name="Fisher M."/>
        </authorList>
    </citation>
    <scope>NUCLEOTIDE SEQUENCE [LARGE SCALE GENOMIC DNA]</scope>
    <source>
        <strain evidence="2 3">2016Iso1</strain>
    </source>
</reference>
<dbReference type="RefSeq" id="WP_101835996.1">
    <property type="nucleotide sequence ID" value="NZ_CP119397.1"/>
</dbReference>
<sequence length="83" mass="9475">MISYSIEIFDKCSEELIKEIKIPNYQLDLVIEIMGFDTIEKESFIKGVGGFNVTKEQAVKLESLLMVEFHSEKYIIQIAGGEI</sequence>